<keyword evidence="2" id="KW-1185">Reference proteome</keyword>
<dbReference type="Ensembl" id="ENSUPAT00010009746.1">
    <property type="protein sequence ID" value="ENSUPAP00010008497.1"/>
    <property type="gene ID" value="ENSUPAG00010006847.1"/>
</dbReference>
<protein>
    <submittedName>
        <fullName evidence="1">Uncharacterized protein</fullName>
    </submittedName>
</protein>
<evidence type="ECO:0000313" key="2">
    <source>
        <dbReference type="Proteomes" id="UP000694417"/>
    </source>
</evidence>
<reference evidence="1" key="1">
    <citation type="submission" date="2025-08" db="UniProtKB">
        <authorList>
            <consortium name="Ensembl"/>
        </authorList>
    </citation>
    <scope>IDENTIFICATION</scope>
</reference>
<name>A0A8D2KF90_UROPR</name>
<reference evidence="1" key="2">
    <citation type="submission" date="2025-09" db="UniProtKB">
        <authorList>
            <consortium name="Ensembl"/>
        </authorList>
    </citation>
    <scope>IDENTIFICATION</scope>
</reference>
<evidence type="ECO:0000313" key="1">
    <source>
        <dbReference type="Ensembl" id="ENSUPAP00010008497.1"/>
    </source>
</evidence>
<sequence>MLPFFLSVNGTVHLHPITRARKLNTVSYAISAKIYHFTLSRSHMLYYITPVSALVKVLFSSDFNLCICLLIGFLLSNFLSVTKVLHFVKNTHITDPQDSRPSHHQGKDETEGNLVWKQWTHVVWFLHETEASRPKGFLFKFYVGHDP</sequence>
<proteinExistence type="predicted"/>
<dbReference type="Proteomes" id="UP000694417">
    <property type="component" value="Unplaced"/>
</dbReference>
<organism evidence="1 2">
    <name type="scientific">Urocitellus parryii</name>
    <name type="common">Arctic ground squirrel</name>
    <name type="synonym">Spermophilus parryii</name>
    <dbReference type="NCBI Taxonomy" id="9999"/>
    <lineage>
        <taxon>Eukaryota</taxon>
        <taxon>Metazoa</taxon>
        <taxon>Chordata</taxon>
        <taxon>Craniata</taxon>
        <taxon>Vertebrata</taxon>
        <taxon>Euteleostomi</taxon>
        <taxon>Mammalia</taxon>
        <taxon>Eutheria</taxon>
        <taxon>Euarchontoglires</taxon>
        <taxon>Glires</taxon>
        <taxon>Rodentia</taxon>
        <taxon>Sciuromorpha</taxon>
        <taxon>Sciuridae</taxon>
        <taxon>Xerinae</taxon>
        <taxon>Marmotini</taxon>
        <taxon>Urocitellus</taxon>
    </lineage>
</organism>
<dbReference type="AlphaFoldDB" id="A0A8D2KF90"/>
<accession>A0A8D2KF90</accession>